<evidence type="ECO:0000256" key="1">
    <source>
        <dbReference type="ARBA" id="ARBA00009998"/>
    </source>
</evidence>
<dbReference type="GO" id="GO:0008855">
    <property type="term" value="F:exodeoxyribonuclease VII activity"/>
    <property type="evidence" value="ECO:0007669"/>
    <property type="project" value="UniProtKB-UniRule"/>
</dbReference>
<dbReference type="HAMAP" id="MF_00337">
    <property type="entry name" value="Exonuc_7_S"/>
    <property type="match status" value="1"/>
</dbReference>
<accession>A0A346B1B1</accession>
<comment type="function">
    <text evidence="6">Bidirectionally degrades single-stranded DNA into large acid-insoluble oligonucleotides, which are then degraded further into small acid-soluble oligonucleotides.</text>
</comment>
<keyword evidence="9" id="KW-1185">Reference proteome</keyword>
<evidence type="ECO:0000256" key="6">
    <source>
        <dbReference type="HAMAP-Rule" id="MF_00337"/>
    </source>
</evidence>
<dbReference type="PANTHER" id="PTHR34137:SF1">
    <property type="entry name" value="EXODEOXYRIBONUCLEASE 7 SMALL SUBUNIT"/>
    <property type="match status" value="1"/>
</dbReference>
<dbReference type="SUPFAM" id="SSF116842">
    <property type="entry name" value="XseB-like"/>
    <property type="match status" value="1"/>
</dbReference>
<keyword evidence="5 6" id="KW-0269">Exonuclease</keyword>
<reference evidence="8 9" key="1">
    <citation type="submission" date="2018-05" db="EMBL/GenBank/DDBJ databases">
        <title>Complete genome sequence of Megasphaera sp. AJH120T, isolated from the ceca of a chicken.</title>
        <authorList>
            <person name="Maki J."/>
            <person name="Looft T."/>
        </authorList>
    </citation>
    <scope>NUCLEOTIDE SEQUENCE [LARGE SCALE GENOMIC DNA]</scope>
    <source>
        <strain evidence="8 9">AJH120</strain>
    </source>
</reference>
<comment type="catalytic activity">
    <reaction evidence="6">
        <text>Exonucleolytic cleavage in either 5'- to 3'- or 3'- to 5'-direction to yield nucleoside 5'-phosphates.</text>
        <dbReference type="EC" id="3.1.11.6"/>
    </reaction>
</comment>
<dbReference type="EC" id="3.1.11.6" evidence="6"/>
<dbReference type="AlphaFoldDB" id="A0A346B1B1"/>
<dbReference type="OrthoDB" id="1624590at2"/>
<dbReference type="Pfam" id="PF02609">
    <property type="entry name" value="Exonuc_VII_S"/>
    <property type="match status" value="1"/>
</dbReference>
<dbReference type="GO" id="GO:0009318">
    <property type="term" value="C:exodeoxyribonuclease VII complex"/>
    <property type="evidence" value="ECO:0007669"/>
    <property type="project" value="UniProtKB-UniRule"/>
</dbReference>
<keyword evidence="3 6" id="KW-0540">Nuclease</keyword>
<dbReference type="GO" id="GO:0006308">
    <property type="term" value="P:DNA catabolic process"/>
    <property type="evidence" value="ECO:0007669"/>
    <property type="project" value="UniProtKB-UniRule"/>
</dbReference>
<dbReference type="NCBIfam" id="TIGR01280">
    <property type="entry name" value="xseB"/>
    <property type="match status" value="1"/>
</dbReference>
<evidence type="ECO:0000256" key="5">
    <source>
        <dbReference type="ARBA" id="ARBA00022839"/>
    </source>
</evidence>
<gene>
    <name evidence="6 8" type="primary">xseB</name>
    <name evidence="8" type="ORF">DKB62_10200</name>
</gene>
<organism evidence="8 9">
    <name type="scientific">Megasphaera stantonii</name>
    <dbReference type="NCBI Taxonomy" id="2144175"/>
    <lineage>
        <taxon>Bacteria</taxon>
        <taxon>Bacillati</taxon>
        <taxon>Bacillota</taxon>
        <taxon>Negativicutes</taxon>
        <taxon>Veillonellales</taxon>
        <taxon>Veillonellaceae</taxon>
        <taxon>Megasphaera</taxon>
    </lineage>
</organism>
<evidence type="ECO:0000256" key="4">
    <source>
        <dbReference type="ARBA" id="ARBA00022801"/>
    </source>
</evidence>
<feature type="region of interest" description="Disordered" evidence="7">
    <location>
        <begin position="67"/>
        <end position="87"/>
    </location>
</feature>
<dbReference type="InterPro" id="IPR037004">
    <property type="entry name" value="Exonuc_VII_ssu_sf"/>
</dbReference>
<dbReference type="Gene3D" id="1.10.287.1040">
    <property type="entry name" value="Exonuclease VII, small subunit"/>
    <property type="match status" value="1"/>
</dbReference>
<protein>
    <recommendedName>
        <fullName evidence="6">Exodeoxyribonuclease 7 small subunit</fullName>
        <ecNumber evidence="6">3.1.11.6</ecNumber>
    </recommendedName>
    <alternativeName>
        <fullName evidence="6">Exodeoxyribonuclease VII small subunit</fullName>
        <shortName evidence="6">Exonuclease VII small subunit</shortName>
    </alternativeName>
</protein>
<dbReference type="PANTHER" id="PTHR34137">
    <property type="entry name" value="EXODEOXYRIBONUCLEASE 7 SMALL SUBUNIT"/>
    <property type="match status" value="1"/>
</dbReference>
<comment type="subcellular location">
    <subcellularLocation>
        <location evidence="6">Cytoplasm</location>
    </subcellularLocation>
</comment>
<dbReference type="EMBL" id="CP029462">
    <property type="protein sequence ID" value="AXL21904.1"/>
    <property type="molecule type" value="Genomic_DNA"/>
</dbReference>
<comment type="subunit">
    <text evidence="6">Heterooligomer composed of large and small subunits.</text>
</comment>
<dbReference type="RefSeq" id="WP_107196573.1">
    <property type="nucleotide sequence ID" value="NZ_CAUWMV010000003.1"/>
</dbReference>
<comment type="similarity">
    <text evidence="1 6">Belongs to the XseB family.</text>
</comment>
<name>A0A346B1B1_9FIRM</name>
<proteinExistence type="inferred from homology"/>
<sequence length="87" mass="9748">MARTTDKLKNFEANYEKLEEVVKALDSPDLTLKESLDLYEKAIKLSEACESALEYAKQRAQALADIHERAEEDDGSDKTLEEGTLGL</sequence>
<dbReference type="Proteomes" id="UP000254337">
    <property type="component" value="Chromosome"/>
</dbReference>
<feature type="compositionally biased region" description="Basic and acidic residues" evidence="7">
    <location>
        <begin position="67"/>
        <end position="81"/>
    </location>
</feature>
<dbReference type="GO" id="GO:0005829">
    <property type="term" value="C:cytosol"/>
    <property type="evidence" value="ECO:0007669"/>
    <property type="project" value="TreeGrafter"/>
</dbReference>
<evidence type="ECO:0000256" key="7">
    <source>
        <dbReference type="SAM" id="MobiDB-lite"/>
    </source>
</evidence>
<evidence type="ECO:0000256" key="2">
    <source>
        <dbReference type="ARBA" id="ARBA00022490"/>
    </source>
</evidence>
<evidence type="ECO:0000313" key="9">
    <source>
        <dbReference type="Proteomes" id="UP000254337"/>
    </source>
</evidence>
<dbReference type="InterPro" id="IPR003761">
    <property type="entry name" value="Exonuc_VII_S"/>
</dbReference>
<evidence type="ECO:0000256" key="3">
    <source>
        <dbReference type="ARBA" id="ARBA00022722"/>
    </source>
</evidence>
<keyword evidence="4 6" id="KW-0378">Hydrolase</keyword>
<dbReference type="KEGG" id="meg:DKB62_10200"/>
<keyword evidence="2 6" id="KW-0963">Cytoplasm</keyword>
<evidence type="ECO:0000313" key="8">
    <source>
        <dbReference type="EMBL" id="AXL21904.1"/>
    </source>
</evidence>